<feature type="chain" id="PRO_5007900140" evidence="3">
    <location>
        <begin position="26"/>
        <end position="506"/>
    </location>
</feature>
<feature type="coiled-coil region" evidence="1">
    <location>
        <begin position="284"/>
        <end position="334"/>
    </location>
</feature>
<sequence length="506" mass="56040">MSKTKAALITAGVILGTAAVTTAIAVPVTMHLNQKNQANQKELTLEEFLNGNEVHKIDPKIKAATYPTEYQLATDFIKTASWKNKYVITQDKVGNNDLSGFIIVKQFAQDYDTKETLQKLTVISGFKTVDYDVTKKQYNPATFTVTNKFATKEELNRFLDSLKGQNIMQSNDSHITIAALPATYAEILNSYEYSEDGSKLILNSTYSVLLNNDYVDENGVLQQRSERLENVAKVTEIALDTIVENDENLPEEKAARAKLNTLKTDIEAFETTLNDSASDSDAKVQALKTKVGELKTQVDTLGQETYLKNRTETIQEYKTKLEDLKTEFANIQSYNTLTSNIATYVTDLSDANYENDKKVTALKNKVTALKGKVETLGSEESLTANASTLQEYNAEYEALKAELTSITTFNTLNTNTTELETKINKDGYASNEKVQALKSEMTALKEKVTALAEKDELTEEDKASLTTLNNDLTALNTRFEEAIKPVTPPADSNTEPATSDETNPSA</sequence>
<accession>A0A168RJ63</accession>
<keyword evidence="1" id="KW-0175">Coiled coil</keyword>
<feature type="signal peptide" evidence="3">
    <location>
        <begin position="1"/>
        <end position="25"/>
    </location>
</feature>
<dbReference type="Gene3D" id="1.20.1270.70">
    <property type="entry name" value="Designed single chain three-helix bundle"/>
    <property type="match status" value="1"/>
</dbReference>
<feature type="region of interest" description="Disordered" evidence="2">
    <location>
        <begin position="482"/>
        <end position="506"/>
    </location>
</feature>
<evidence type="ECO:0000256" key="2">
    <source>
        <dbReference type="SAM" id="MobiDB-lite"/>
    </source>
</evidence>
<proteinExistence type="predicted"/>
<evidence type="ECO:0000256" key="3">
    <source>
        <dbReference type="SAM" id="SignalP"/>
    </source>
</evidence>
<name>A0A168RJ63_9BACT</name>
<dbReference type="AlphaFoldDB" id="A0A168RJ63"/>
<dbReference type="EMBL" id="LVLH01000022">
    <property type="protein sequence ID" value="OAB49034.1"/>
    <property type="molecule type" value="Genomic_DNA"/>
</dbReference>
<evidence type="ECO:0000313" key="5">
    <source>
        <dbReference type="Proteomes" id="UP000076983"/>
    </source>
</evidence>
<dbReference type="RefSeq" id="WP_063626013.1">
    <property type="nucleotide sequence ID" value="NZ_LVLH01000022.1"/>
</dbReference>
<protein>
    <submittedName>
        <fullName evidence="4">Uncharacterized protein</fullName>
    </submittedName>
</protein>
<dbReference type="PATRIC" id="fig|29557.3.peg.186"/>
<organism evidence="4 5">
    <name type="scientific">Mycoplasmopsis gallinarum</name>
    <dbReference type="NCBI Taxonomy" id="29557"/>
    <lineage>
        <taxon>Bacteria</taxon>
        <taxon>Bacillati</taxon>
        <taxon>Mycoplasmatota</taxon>
        <taxon>Mycoplasmoidales</taxon>
        <taxon>Metamycoplasmataceae</taxon>
        <taxon>Mycoplasmopsis</taxon>
    </lineage>
</organism>
<feature type="compositionally biased region" description="Polar residues" evidence="2">
    <location>
        <begin position="490"/>
        <end position="506"/>
    </location>
</feature>
<comment type="caution">
    <text evidence="4">The sequence shown here is derived from an EMBL/GenBank/DDBJ whole genome shotgun (WGS) entry which is preliminary data.</text>
</comment>
<keyword evidence="5" id="KW-1185">Reference proteome</keyword>
<dbReference type="Proteomes" id="UP000076983">
    <property type="component" value="Unassembled WGS sequence"/>
</dbReference>
<keyword evidence="3" id="KW-0732">Signal</keyword>
<gene>
    <name evidence="4" type="ORF">MGALLINA_02030</name>
</gene>
<evidence type="ECO:0000313" key="4">
    <source>
        <dbReference type="EMBL" id="OAB49034.1"/>
    </source>
</evidence>
<evidence type="ECO:0000256" key="1">
    <source>
        <dbReference type="SAM" id="Coils"/>
    </source>
</evidence>
<reference evidence="4 5" key="1">
    <citation type="submission" date="2016-03" db="EMBL/GenBank/DDBJ databases">
        <title>Genome sequence of Mycoplasma gallinarum strain Mgn_IPT.</title>
        <authorList>
            <person name="Yacoub E."/>
            <person name="Sirand-Pugnet P."/>
            <person name="Barre A."/>
            <person name="Maurier F."/>
            <person name="Blanchard A."/>
            <person name="Ben Abdelmoumen B.M."/>
        </authorList>
    </citation>
    <scope>NUCLEOTIDE SEQUENCE [LARGE SCALE GENOMIC DNA]</scope>
    <source>
        <strain evidence="4 5">Mgn_IPT</strain>
    </source>
</reference>